<reference evidence="1 2" key="2">
    <citation type="journal article" date="2022" name="Mol. Ecol. Resour.">
        <title>The genomes of chicory, endive, great burdock and yacon provide insights into Asteraceae paleo-polyploidization history and plant inulin production.</title>
        <authorList>
            <person name="Fan W."/>
            <person name="Wang S."/>
            <person name="Wang H."/>
            <person name="Wang A."/>
            <person name="Jiang F."/>
            <person name="Liu H."/>
            <person name="Zhao H."/>
            <person name="Xu D."/>
            <person name="Zhang Y."/>
        </authorList>
    </citation>
    <scope>NUCLEOTIDE SEQUENCE [LARGE SCALE GENOMIC DNA]</scope>
    <source>
        <strain evidence="2">cv. Yunnan</strain>
        <tissue evidence="1">Leaves</tissue>
    </source>
</reference>
<comment type="caution">
    <text evidence="1">The sequence shown here is derived from an EMBL/GenBank/DDBJ whole genome shotgun (WGS) entry which is preliminary data.</text>
</comment>
<organism evidence="1 2">
    <name type="scientific">Smallanthus sonchifolius</name>
    <dbReference type="NCBI Taxonomy" id="185202"/>
    <lineage>
        <taxon>Eukaryota</taxon>
        <taxon>Viridiplantae</taxon>
        <taxon>Streptophyta</taxon>
        <taxon>Embryophyta</taxon>
        <taxon>Tracheophyta</taxon>
        <taxon>Spermatophyta</taxon>
        <taxon>Magnoliopsida</taxon>
        <taxon>eudicotyledons</taxon>
        <taxon>Gunneridae</taxon>
        <taxon>Pentapetalae</taxon>
        <taxon>asterids</taxon>
        <taxon>campanulids</taxon>
        <taxon>Asterales</taxon>
        <taxon>Asteraceae</taxon>
        <taxon>Asteroideae</taxon>
        <taxon>Heliantheae alliance</taxon>
        <taxon>Millerieae</taxon>
        <taxon>Smallanthus</taxon>
    </lineage>
</organism>
<accession>A0ACB8YMU9</accession>
<reference evidence="2" key="1">
    <citation type="journal article" date="2022" name="Mol. Ecol. Resour.">
        <title>The genomes of chicory, endive, great burdock and yacon provide insights into Asteraceae palaeo-polyploidization history and plant inulin production.</title>
        <authorList>
            <person name="Fan W."/>
            <person name="Wang S."/>
            <person name="Wang H."/>
            <person name="Wang A."/>
            <person name="Jiang F."/>
            <person name="Liu H."/>
            <person name="Zhao H."/>
            <person name="Xu D."/>
            <person name="Zhang Y."/>
        </authorList>
    </citation>
    <scope>NUCLEOTIDE SEQUENCE [LARGE SCALE GENOMIC DNA]</scope>
    <source>
        <strain evidence="2">cv. Yunnan</strain>
    </source>
</reference>
<dbReference type="EMBL" id="CM042044">
    <property type="protein sequence ID" value="KAI3686837.1"/>
    <property type="molecule type" value="Genomic_DNA"/>
</dbReference>
<proteinExistence type="predicted"/>
<gene>
    <name evidence="1" type="ORF">L1987_80526</name>
</gene>
<keyword evidence="2" id="KW-1185">Reference proteome</keyword>
<protein>
    <submittedName>
        <fullName evidence="1">Uncharacterized protein</fullName>
    </submittedName>
</protein>
<evidence type="ECO:0000313" key="2">
    <source>
        <dbReference type="Proteomes" id="UP001056120"/>
    </source>
</evidence>
<dbReference type="Proteomes" id="UP001056120">
    <property type="component" value="Linkage Group LG27"/>
</dbReference>
<name>A0ACB8YMU9_9ASTR</name>
<sequence length="116" mass="13132">MADEPSITHLQHCKPRLISNSQTPSVCRSEVWCPPGGRFGVYLTNLSFTVTVGINGSSSPKLEVFPAGLRVLFVDDDPTWLKVLEKMTKTCLRRPIWKMRVMYSTIVSLNIVQDMY</sequence>
<evidence type="ECO:0000313" key="1">
    <source>
        <dbReference type="EMBL" id="KAI3686837.1"/>
    </source>
</evidence>